<dbReference type="InterPro" id="IPR008217">
    <property type="entry name" value="Ccc1_fam"/>
</dbReference>
<sequence>MKSQNSASKRFLSDFTLGFSDGLTVPFALTAGLSSLGKTDTVITGGLAELCAGSISMGIGGYLAARDQCTPCDGEQDVEEGQDDYERTNENDSMVDRSEKIQMLAEDMVRQHLEPLHLPSSTVTTLINGMTREPAALQQMVSRLRSSKDLSSTQDSPQSPIISGLSISLGYAIGGTIPLLPYFFTSTVGLGLQWSFCLCLMVLFGFGAGKSWILTKDAKFRTCVVEGLQMLVLGAIAATAAVACVAWVGNT</sequence>
<feature type="region of interest" description="Disordered" evidence="6">
    <location>
        <begin position="72"/>
        <end position="93"/>
    </location>
</feature>
<dbReference type="Pfam" id="PF01988">
    <property type="entry name" value="VIT1"/>
    <property type="match status" value="1"/>
</dbReference>
<dbReference type="GO" id="GO:0012505">
    <property type="term" value="C:endomembrane system"/>
    <property type="evidence" value="ECO:0007669"/>
    <property type="project" value="UniProtKB-SubCell"/>
</dbReference>
<evidence type="ECO:0000256" key="1">
    <source>
        <dbReference type="ARBA" id="ARBA00004127"/>
    </source>
</evidence>
<accession>A0A8H5WP81</accession>
<evidence type="ECO:0000313" key="8">
    <source>
        <dbReference type="EMBL" id="KAF5667126.1"/>
    </source>
</evidence>
<evidence type="ECO:0000256" key="5">
    <source>
        <dbReference type="ARBA" id="ARBA00023136"/>
    </source>
</evidence>
<keyword evidence="4 7" id="KW-1133">Transmembrane helix</keyword>
<evidence type="ECO:0000313" key="9">
    <source>
        <dbReference type="Proteomes" id="UP000567885"/>
    </source>
</evidence>
<organism evidence="8 9">
    <name type="scientific">Fusarium heterosporum</name>
    <dbReference type="NCBI Taxonomy" id="42747"/>
    <lineage>
        <taxon>Eukaryota</taxon>
        <taxon>Fungi</taxon>
        <taxon>Dikarya</taxon>
        <taxon>Ascomycota</taxon>
        <taxon>Pezizomycotina</taxon>
        <taxon>Sordariomycetes</taxon>
        <taxon>Hypocreomycetidae</taxon>
        <taxon>Hypocreales</taxon>
        <taxon>Nectriaceae</taxon>
        <taxon>Fusarium</taxon>
        <taxon>Fusarium heterosporum species complex</taxon>
    </lineage>
</organism>
<keyword evidence="9" id="KW-1185">Reference proteome</keyword>
<evidence type="ECO:0000256" key="6">
    <source>
        <dbReference type="SAM" id="MobiDB-lite"/>
    </source>
</evidence>
<name>A0A8H5WP81_FUSHE</name>
<keyword evidence="3 7" id="KW-0812">Transmembrane</keyword>
<proteinExistence type="inferred from homology"/>
<feature type="compositionally biased region" description="Acidic residues" evidence="6">
    <location>
        <begin position="74"/>
        <end position="83"/>
    </location>
</feature>
<comment type="caution">
    <text evidence="8">The sequence shown here is derived from an EMBL/GenBank/DDBJ whole genome shotgun (WGS) entry which is preliminary data.</text>
</comment>
<evidence type="ECO:0000256" key="3">
    <source>
        <dbReference type="ARBA" id="ARBA00022692"/>
    </source>
</evidence>
<dbReference type="EMBL" id="JAAGWQ010000103">
    <property type="protein sequence ID" value="KAF5667126.1"/>
    <property type="molecule type" value="Genomic_DNA"/>
</dbReference>
<dbReference type="PANTHER" id="PTHR31851">
    <property type="entry name" value="FE(2+)/MN(2+) TRANSPORTER PCL1"/>
    <property type="match status" value="1"/>
</dbReference>
<evidence type="ECO:0000256" key="4">
    <source>
        <dbReference type="ARBA" id="ARBA00022989"/>
    </source>
</evidence>
<dbReference type="GO" id="GO:0005384">
    <property type="term" value="F:manganese ion transmembrane transporter activity"/>
    <property type="evidence" value="ECO:0007669"/>
    <property type="project" value="InterPro"/>
</dbReference>
<evidence type="ECO:0000256" key="7">
    <source>
        <dbReference type="SAM" id="Phobius"/>
    </source>
</evidence>
<feature type="compositionally biased region" description="Basic and acidic residues" evidence="6">
    <location>
        <begin position="84"/>
        <end position="93"/>
    </location>
</feature>
<keyword evidence="5 7" id="KW-0472">Membrane</keyword>
<dbReference type="OrthoDB" id="73465at2759"/>
<dbReference type="AlphaFoldDB" id="A0A8H5WP81"/>
<reference evidence="8 9" key="1">
    <citation type="submission" date="2020-05" db="EMBL/GenBank/DDBJ databases">
        <title>Identification and distribution of gene clusters putatively required for synthesis of sphingolipid metabolism inhibitors in phylogenetically diverse species of the filamentous fungus Fusarium.</title>
        <authorList>
            <person name="Kim H.-S."/>
            <person name="Busman M."/>
            <person name="Brown D.W."/>
            <person name="Divon H."/>
            <person name="Uhlig S."/>
            <person name="Proctor R.H."/>
        </authorList>
    </citation>
    <scope>NUCLEOTIDE SEQUENCE [LARGE SCALE GENOMIC DNA]</scope>
    <source>
        <strain evidence="8 9">NRRL 20693</strain>
    </source>
</reference>
<feature type="transmembrane region" description="Helical" evidence="7">
    <location>
        <begin position="190"/>
        <end position="209"/>
    </location>
</feature>
<feature type="transmembrane region" description="Helical" evidence="7">
    <location>
        <begin position="230"/>
        <end position="249"/>
    </location>
</feature>
<gene>
    <name evidence="8" type="ORF">FHETE_5829</name>
</gene>
<dbReference type="Proteomes" id="UP000567885">
    <property type="component" value="Unassembled WGS sequence"/>
</dbReference>
<comment type="similarity">
    <text evidence="2">Belongs to the CCC1 family.</text>
</comment>
<dbReference type="GO" id="GO:0030026">
    <property type="term" value="P:intracellular manganese ion homeostasis"/>
    <property type="evidence" value="ECO:0007669"/>
    <property type="project" value="InterPro"/>
</dbReference>
<protein>
    <submittedName>
        <fullName evidence="8">Vacuolar iron transporter</fullName>
    </submittedName>
</protein>
<comment type="subcellular location">
    <subcellularLocation>
        <location evidence="1">Endomembrane system</location>
        <topology evidence="1">Multi-pass membrane protein</topology>
    </subcellularLocation>
</comment>
<feature type="transmembrane region" description="Helical" evidence="7">
    <location>
        <begin position="161"/>
        <end position="184"/>
    </location>
</feature>
<evidence type="ECO:0000256" key="2">
    <source>
        <dbReference type="ARBA" id="ARBA00007049"/>
    </source>
</evidence>